<gene>
    <name evidence="2" type="ORF">LVJ82_15335</name>
</gene>
<evidence type="ECO:0000256" key="1">
    <source>
        <dbReference type="SAM" id="SignalP"/>
    </source>
</evidence>
<dbReference type="EMBL" id="CP091511">
    <property type="protein sequence ID" value="UOO88813.1"/>
    <property type="molecule type" value="Genomic_DNA"/>
</dbReference>
<dbReference type="Proteomes" id="UP000832011">
    <property type="component" value="Chromosome"/>
</dbReference>
<protein>
    <submittedName>
        <fullName evidence="2">NemA protein</fullName>
    </submittedName>
</protein>
<evidence type="ECO:0000313" key="3">
    <source>
        <dbReference type="Proteomes" id="UP000832011"/>
    </source>
</evidence>
<accession>A0ABY4E0H1</accession>
<keyword evidence="3" id="KW-1185">Reference proteome</keyword>
<dbReference type="PROSITE" id="PS51257">
    <property type="entry name" value="PROKAR_LIPOPROTEIN"/>
    <property type="match status" value="1"/>
</dbReference>
<proteinExistence type="predicted"/>
<feature type="chain" id="PRO_5046132259" evidence="1">
    <location>
        <begin position="19"/>
        <end position="171"/>
    </location>
</feature>
<evidence type="ECO:0000313" key="2">
    <source>
        <dbReference type="EMBL" id="UOO88813.1"/>
    </source>
</evidence>
<dbReference type="RefSeq" id="WP_058357498.1">
    <property type="nucleotide sequence ID" value="NZ_CABKVG010000010.1"/>
</dbReference>
<reference evidence="2 3" key="1">
    <citation type="journal article" date="2022" name="Res Sq">
        <title>Evolution of multicellular longitudinally dividing oral cavity symbionts (Neisseriaceae).</title>
        <authorList>
            <person name="Nyongesa S."/>
            <person name="Weber P."/>
            <person name="Bernet E."/>
            <person name="Pullido F."/>
            <person name="Nieckarz M."/>
            <person name="Delaby M."/>
            <person name="Nieves C."/>
            <person name="Viehboeck T."/>
            <person name="Krause N."/>
            <person name="Rivera-Millot A."/>
            <person name="Nakamura A."/>
            <person name="Vischer N."/>
            <person name="VanNieuwenhze M."/>
            <person name="Brun Y."/>
            <person name="Cava F."/>
            <person name="Bulgheresi S."/>
            <person name="Veyrier F."/>
        </authorList>
    </citation>
    <scope>NUCLEOTIDE SEQUENCE [LARGE SCALE GENOMIC DNA]</scope>
    <source>
        <strain evidence="2 3">SN4</strain>
    </source>
</reference>
<keyword evidence="1" id="KW-0732">Signal</keyword>
<sequence>MKITHTYPLALAACLALSACNSGVGIGFGLGNAGGGVNFGTGISFPLGGWNTRNDPAKSGINLIDVQVVSYFGSAAQGFKASDNPIDGGFYRRLLSKQGKLWLVQDFYNDSDRKYNEPMLLSVDEAYRFDALPASGTFYTYHENGQIASKRTYENARLLHSERWDNSGRAL</sequence>
<feature type="signal peptide" evidence="1">
    <location>
        <begin position="1"/>
        <end position="18"/>
    </location>
</feature>
<name>A0ABY4E0H1_9NEIS</name>
<organism evidence="2 3">
    <name type="scientific">Vitreoscilla massiliensis</name>
    <dbReference type="NCBI Taxonomy" id="1689272"/>
    <lineage>
        <taxon>Bacteria</taxon>
        <taxon>Pseudomonadati</taxon>
        <taxon>Pseudomonadota</taxon>
        <taxon>Betaproteobacteria</taxon>
        <taxon>Neisseriales</taxon>
        <taxon>Neisseriaceae</taxon>
        <taxon>Vitreoscilla</taxon>
    </lineage>
</organism>